<gene>
    <name evidence="2" type="ORF">INT45_009588</name>
</gene>
<protein>
    <submittedName>
        <fullName evidence="2">Uncharacterized protein</fullName>
    </submittedName>
</protein>
<evidence type="ECO:0000256" key="1">
    <source>
        <dbReference type="SAM" id="MobiDB-lite"/>
    </source>
</evidence>
<evidence type="ECO:0000313" key="2">
    <source>
        <dbReference type="EMBL" id="KAG2224002.1"/>
    </source>
</evidence>
<dbReference type="EMBL" id="JAEPRB010000050">
    <property type="protein sequence ID" value="KAG2224002.1"/>
    <property type="molecule type" value="Genomic_DNA"/>
</dbReference>
<name>A0A8H7VM53_9FUNG</name>
<feature type="compositionally biased region" description="Polar residues" evidence="1">
    <location>
        <begin position="142"/>
        <end position="170"/>
    </location>
</feature>
<dbReference type="OrthoDB" id="2246723at2759"/>
<feature type="non-terminal residue" evidence="2">
    <location>
        <position position="1"/>
    </location>
</feature>
<dbReference type="AlphaFoldDB" id="A0A8H7VM53"/>
<organism evidence="2 3">
    <name type="scientific">Circinella minor</name>
    <dbReference type="NCBI Taxonomy" id="1195481"/>
    <lineage>
        <taxon>Eukaryota</taxon>
        <taxon>Fungi</taxon>
        <taxon>Fungi incertae sedis</taxon>
        <taxon>Mucoromycota</taxon>
        <taxon>Mucoromycotina</taxon>
        <taxon>Mucoromycetes</taxon>
        <taxon>Mucorales</taxon>
        <taxon>Lichtheimiaceae</taxon>
        <taxon>Circinella</taxon>
    </lineage>
</organism>
<sequence length="522" mass="59524">SNHTYANLTAEDWSNESALINAFPIESFSRFTYKEIKEILNDFLSAVASHASPIFVRVYAEKCREFYKSNQGDTLLLKAVRNRSSVINTEKLQNQIEQEKKSAELEGELNGVKLSRLGGLKYSKELDKGLYEASSLRRGDNTSRASTSNVGIPITTTTSTDNQDSASVSPHVDNATTVLSNTDTNELDEEELPVTEGEDIVQIERAAAVAAEMAREIVEDELPIPLVKEFYEWTYALLLGKHYTSKNDALDNYEWDQENPQDALNRAALALSSIINLANEEMKDIMQPCLSGTSIEQRLCGIINDETTIEQMDNEYDCVGKLEDEIFQSLFDEKQKNSEKRRQYALRSINKMKYKYLENTIDCLELQVLDAYEYLLRNINNFEDLNINSNATESDFFNAVYPIISIVIRRTQNLQSRSDDGACQATKDALALLKKTFGVQSNQRIYGRKLDLMFIDRKHKVELCSSEWKKRDVSLETLLCQQTKNLRVSKCIFKKIVKLHTSLNYNRYLLILWTGVVNIDCL</sequence>
<reference evidence="2 3" key="1">
    <citation type="submission" date="2020-12" db="EMBL/GenBank/DDBJ databases">
        <title>Metabolic potential, ecology and presence of endohyphal bacteria is reflected in genomic diversity of Mucoromycotina.</title>
        <authorList>
            <person name="Muszewska A."/>
            <person name="Okrasinska A."/>
            <person name="Steczkiewicz K."/>
            <person name="Drgas O."/>
            <person name="Orlowska M."/>
            <person name="Perlinska-Lenart U."/>
            <person name="Aleksandrzak-Piekarczyk T."/>
            <person name="Szatraj K."/>
            <person name="Zielenkiewicz U."/>
            <person name="Pilsyk S."/>
            <person name="Malc E."/>
            <person name="Mieczkowski P."/>
            <person name="Kruszewska J.S."/>
            <person name="Biernat P."/>
            <person name="Pawlowska J."/>
        </authorList>
    </citation>
    <scope>NUCLEOTIDE SEQUENCE [LARGE SCALE GENOMIC DNA]</scope>
    <source>
        <strain evidence="2 3">CBS 142.35</strain>
    </source>
</reference>
<comment type="caution">
    <text evidence="2">The sequence shown here is derived from an EMBL/GenBank/DDBJ whole genome shotgun (WGS) entry which is preliminary data.</text>
</comment>
<feature type="region of interest" description="Disordered" evidence="1">
    <location>
        <begin position="138"/>
        <end position="170"/>
    </location>
</feature>
<proteinExistence type="predicted"/>
<evidence type="ECO:0000313" key="3">
    <source>
        <dbReference type="Proteomes" id="UP000646827"/>
    </source>
</evidence>
<accession>A0A8H7VM53</accession>
<dbReference type="Proteomes" id="UP000646827">
    <property type="component" value="Unassembled WGS sequence"/>
</dbReference>
<keyword evidence="3" id="KW-1185">Reference proteome</keyword>